<dbReference type="PANTHER" id="PTHR33510">
    <property type="entry name" value="PROTEIN TIC 20-II, CHLOROPLASTIC"/>
    <property type="match status" value="1"/>
</dbReference>
<name>A0A813G4N3_POLGL</name>
<proteinExistence type="inferred from homology"/>
<feature type="coiled-coil region" evidence="6">
    <location>
        <begin position="187"/>
        <end position="228"/>
    </location>
</feature>
<dbReference type="AlphaFoldDB" id="A0A813G4N3"/>
<feature type="transmembrane region" description="Helical" evidence="7">
    <location>
        <begin position="289"/>
        <end position="309"/>
    </location>
</feature>
<evidence type="ECO:0000313" key="8">
    <source>
        <dbReference type="EMBL" id="CAE8617800.1"/>
    </source>
</evidence>
<keyword evidence="3 7" id="KW-0812">Transmembrane</keyword>
<feature type="transmembrane region" description="Helical" evidence="7">
    <location>
        <begin position="321"/>
        <end position="346"/>
    </location>
</feature>
<keyword evidence="10" id="KW-1185">Reference proteome</keyword>
<feature type="coiled-coil region" evidence="6">
    <location>
        <begin position="84"/>
        <end position="111"/>
    </location>
</feature>
<evidence type="ECO:0000256" key="6">
    <source>
        <dbReference type="SAM" id="Coils"/>
    </source>
</evidence>
<evidence type="ECO:0000256" key="1">
    <source>
        <dbReference type="ARBA" id="ARBA00004508"/>
    </source>
</evidence>
<comment type="caution">
    <text evidence="8">The sequence shown here is derived from an EMBL/GenBank/DDBJ whole genome shotgun (WGS) entry which is preliminary data.</text>
</comment>
<dbReference type="EMBL" id="CAJNNV010026286">
    <property type="protein sequence ID" value="CAE8617800.1"/>
    <property type="molecule type" value="Genomic_DNA"/>
</dbReference>
<dbReference type="InterPro" id="IPR005691">
    <property type="entry name" value="Tic20"/>
</dbReference>
<dbReference type="Proteomes" id="UP000626109">
    <property type="component" value="Unassembled WGS sequence"/>
</dbReference>
<feature type="transmembrane region" description="Helical" evidence="7">
    <location>
        <begin position="361"/>
        <end position="380"/>
    </location>
</feature>
<evidence type="ECO:0000256" key="4">
    <source>
        <dbReference type="ARBA" id="ARBA00022989"/>
    </source>
</evidence>
<reference evidence="8" key="1">
    <citation type="submission" date="2021-02" db="EMBL/GenBank/DDBJ databases">
        <authorList>
            <person name="Dougan E. K."/>
            <person name="Rhodes N."/>
            <person name="Thang M."/>
            <person name="Chan C."/>
        </authorList>
    </citation>
    <scope>NUCLEOTIDE SEQUENCE</scope>
</reference>
<accession>A0A813G4N3</accession>
<dbReference type="Proteomes" id="UP000654075">
    <property type="component" value="Unassembled WGS sequence"/>
</dbReference>
<keyword evidence="5 7" id="KW-0472">Membrane</keyword>
<evidence type="ECO:0008006" key="11">
    <source>
        <dbReference type="Google" id="ProtNLM"/>
    </source>
</evidence>
<evidence type="ECO:0000256" key="5">
    <source>
        <dbReference type="ARBA" id="ARBA00023136"/>
    </source>
</evidence>
<protein>
    <recommendedName>
        <fullName evidence="11">TIC20 protein</fullName>
    </recommendedName>
</protein>
<evidence type="ECO:0000313" key="9">
    <source>
        <dbReference type="EMBL" id="CAE8743830.1"/>
    </source>
</evidence>
<comment type="subcellular location">
    <subcellularLocation>
        <location evidence="1">Plastid</location>
        <location evidence="1">Chloroplast membrane</location>
        <topology evidence="1">Multi-pass membrane protein</topology>
    </subcellularLocation>
</comment>
<sequence length="408" mass="43819">MLSSVPAELGMRPAVTNARPLELQRPPAKQQACLIRSAVALLGSRIAPTAGCVSIAVAALARTQLAAARRWKRQRRRLSARRAEPEAEISVAELQAEAARLRAEAAGETATLATDRRLQRAQSILEVGANEAGRAGRECLGQWLQGSSGLDNFAADEVASELLLRLARSGNGGTTLVRGVSLEQLASEEFSAALEAVLADRKALEEKLRAEESAKDELRAEKRRWQEDFAASPYKAEDERLNDDRSFGSRALAVLVLAFPLFDNIPSGASLVDVVPALTVFFDAFRVPFGIFATLPLGSIVAWLILSIFANNRKNPRIVRYGLQLAVLLDVAFFAASFVGAFLYYAATGGIGDVAVEVGEVLYVGLFGIFVYCASCCASGEDPKGIPYLSNWTETTLDSDPLPGFGSD</sequence>
<keyword evidence="6" id="KW-0175">Coiled coil</keyword>
<keyword evidence="4 7" id="KW-1133">Transmembrane helix</keyword>
<evidence type="ECO:0000256" key="7">
    <source>
        <dbReference type="SAM" id="Phobius"/>
    </source>
</evidence>
<dbReference type="PANTHER" id="PTHR33510:SF5">
    <property type="entry name" value="PROTEIN TIC 20-II, CHLOROPLASTIC"/>
    <property type="match status" value="1"/>
</dbReference>
<evidence type="ECO:0000256" key="2">
    <source>
        <dbReference type="ARBA" id="ARBA00009596"/>
    </source>
</evidence>
<dbReference type="GO" id="GO:0031969">
    <property type="term" value="C:chloroplast membrane"/>
    <property type="evidence" value="ECO:0007669"/>
    <property type="project" value="UniProtKB-SubCell"/>
</dbReference>
<evidence type="ECO:0000256" key="3">
    <source>
        <dbReference type="ARBA" id="ARBA00022692"/>
    </source>
</evidence>
<comment type="similarity">
    <text evidence="2">Belongs to the Tic20 family.</text>
</comment>
<gene>
    <name evidence="8" type="ORF">PGLA1383_LOCUS35458</name>
    <name evidence="9" type="ORF">PGLA2088_LOCUS51595</name>
</gene>
<organism evidence="8 10">
    <name type="scientific">Polarella glacialis</name>
    <name type="common">Dinoflagellate</name>
    <dbReference type="NCBI Taxonomy" id="89957"/>
    <lineage>
        <taxon>Eukaryota</taxon>
        <taxon>Sar</taxon>
        <taxon>Alveolata</taxon>
        <taxon>Dinophyceae</taxon>
        <taxon>Suessiales</taxon>
        <taxon>Suessiaceae</taxon>
        <taxon>Polarella</taxon>
    </lineage>
</organism>
<dbReference type="EMBL" id="CAJNNW010037679">
    <property type="protein sequence ID" value="CAE8743830.1"/>
    <property type="molecule type" value="Genomic_DNA"/>
</dbReference>
<evidence type="ECO:0000313" key="10">
    <source>
        <dbReference type="Proteomes" id="UP000654075"/>
    </source>
</evidence>